<gene>
    <name evidence="2" type="ORF">LGLO00237_LOCUS7165</name>
</gene>
<proteinExistence type="predicted"/>
<feature type="compositionally biased region" description="Pro residues" evidence="1">
    <location>
        <begin position="137"/>
        <end position="155"/>
    </location>
</feature>
<dbReference type="EMBL" id="HBIV01009461">
    <property type="protein sequence ID" value="CAE0654926.1"/>
    <property type="molecule type" value="Transcribed_RNA"/>
</dbReference>
<evidence type="ECO:0000256" key="1">
    <source>
        <dbReference type="SAM" id="MobiDB-lite"/>
    </source>
</evidence>
<sequence>MRALAHGNVAGFVKHERKANALERRSHHMPGLHRGRGRWHRGRGRRFVRPSGVALAAITVGASPPKRPVVINKTTVIVKEQPKNNASPGFPLVLQATVPPNVRAGQSFQVQANGQLVNVQVPQGMGPGSVIQFKAPSPPLPTMAPPPAPSAPPAPVEKQPELYDVTIPQGMVAGQKLQVNINGALMEVVIPQGAVPGQIIQVSV</sequence>
<evidence type="ECO:0000313" key="2">
    <source>
        <dbReference type="EMBL" id="CAE0654926.1"/>
    </source>
</evidence>
<name>A0A7S3YL04_9EUKA</name>
<reference evidence="2" key="1">
    <citation type="submission" date="2021-01" db="EMBL/GenBank/DDBJ databases">
        <authorList>
            <person name="Corre E."/>
            <person name="Pelletier E."/>
            <person name="Niang G."/>
            <person name="Scheremetjew M."/>
            <person name="Finn R."/>
            <person name="Kale V."/>
            <person name="Holt S."/>
            <person name="Cochrane G."/>
            <person name="Meng A."/>
            <person name="Brown T."/>
            <person name="Cohen L."/>
        </authorList>
    </citation>
    <scope>NUCLEOTIDE SEQUENCE</scope>
    <source>
        <strain evidence="2">CCCM811</strain>
    </source>
</reference>
<organism evidence="2">
    <name type="scientific">Lotharella globosa</name>
    <dbReference type="NCBI Taxonomy" id="91324"/>
    <lineage>
        <taxon>Eukaryota</taxon>
        <taxon>Sar</taxon>
        <taxon>Rhizaria</taxon>
        <taxon>Cercozoa</taxon>
        <taxon>Chlorarachniophyceae</taxon>
        <taxon>Lotharella</taxon>
    </lineage>
</organism>
<feature type="region of interest" description="Disordered" evidence="1">
    <location>
        <begin position="137"/>
        <end position="157"/>
    </location>
</feature>
<accession>A0A7S3YL04</accession>
<dbReference type="AlphaFoldDB" id="A0A7S3YL04"/>
<protein>
    <submittedName>
        <fullName evidence="2">Uncharacterized protein</fullName>
    </submittedName>
</protein>